<dbReference type="GO" id="GO:0016853">
    <property type="term" value="F:isomerase activity"/>
    <property type="evidence" value="ECO:0007669"/>
    <property type="project" value="UniProtKB-KW"/>
</dbReference>
<organism evidence="3 4">
    <name type="scientific">Egibacter rhizosphaerae</name>
    <dbReference type="NCBI Taxonomy" id="1670831"/>
    <lineage>
        <taxon>Bacteria</taxon>
        <taxon>Bacillati</taxon>
        <taxon>Actinomycetota</taxon>
        <taxon>Nitriliruptoria</taxon>
        <taxon>Egibacterales</taxon>
        <taxon>Egibacteraceae</taxon>
        <taxon>Egibacter</taxon>
    </lineage>
</organism>
<protein>
    <submittedName>
        <fullName evidence="3">Sugar phosphate isomerase/epimerase</fullName>
    </submittedName>
</protein>
<feature type="region of interest" description="Disordered" evidence="1">
    <location>
        <begin position="205"/>
        <end position="314"/>
    </location>
</feature>
<keyword evidence="4" id="KW-1185">Reference proteome</keyword>
<dbReference type="SUPFAM" id="SSF51658">
    <property type="entry name" value="Xylose isomerase-like"/>
    <property type="match status" value="1"/>
</dbReference>
<sequence>MSADATAARPIALGHLTLLDLAPPDLVEVAAHAGYTGIGVRVATAGTAEAPWPMTGANPPMRAETRRRADALGLEIVDVEVVRLTPETRRGDHAAVLEAGAALGARVINVIGDDPDEARCAESFAALAEDARAHGLRPLLEPMAYRAVDRVETAARIAAASAGGGVLVDCLHAYRCEASARTLATLPADRVPLVQLCDAPASTPPLPAEPPLLPRGQHGSRATVATSSAITSPSRTRWPGPPSASGAPARPPTSSRRSSATRRPPPPSWTARWAPAEAWTCWSTPRASCGNTRRPSSPATTGTRRSPSTSRPRT</sequence>
<dbReference type="Pfam" id="PF01261">
    <property type="entry name" value="AP_endonuc_2"/>
    <property type="match status" value="1"/>
</dbReference>
<feature type="domain" description="Xylose isomerase-like TIM barrel" evidence="2">
    <location>
        <begin position="28"/>
        <end position="202"/>
    </location>
</feature>
<feature type="compositionally biased region" description="Polar residues" evidence="1">
    <location>
        <begin position="281"/>
        <end position="291"/>
    </location>
</feature>
<dbReference type="InterPro" id="IPR036237">
    <property type="entry name" value="Xyl_isomerase-like_sf"/>
</dbReference>
<dbReference type="Proteomes" id="UP000291469">
    <property type="component" value="Chromosome"/>
</dbReference>
<keyword evidence="3" id="KW-0413">Isomerase</keyword>
<dbReference type="PANTHER" id="PTHR12110:SF48">
    <property type="entry name" value="BLL3656 PROTEIN"/>
    <property type="match status" value="1"/>
</dbReference>
<dbReference type="Gene3D" id="3.20.20.150">
    <property type="entry name" value="Divalent-metal-dependent TIM barrel enzymes"/>
    <property type="match status" value="1"/>
</dbReference>
<dbReference type="KEGG" id="erz:ER308_15270"/>
<proteinExistence type="predicted"/>
<dbReference type="InterPro" id="IPR050312">
    <property type="entry name" value="IolE/XylAMocC-like"/>
</dbReference>
<dbReference type="EMBL" id="CP036402">
    <property type="protein sequence ID" value="QBI20791.1"/>
    <property type="molecule type" value="Genomic_DNA"/>
</dbReference>
<name>A0A411YI43_9ACTN</name>
<evidence type="ECO:0000256" key="1">
    <source>
        <dbReference type="SAM" id="MobiDB-lite"/>
    </source>
</evidence>
<dbReference type="PANTHER" id="PTHR12110">
    <property type="entry name" value="HYDROXYPYRUVATE ISOMERASE"/>
    <property type="match status" value="1"/>
</dbReference>
<evidence type="ECO:0000313" key="4">
    <source>
        <dbReference type="Proteomes" id="UP000291469"/>
    </source>
</evidence>
<dbReference type="OrthoDB" id="9780241at2"/>
<feature type="compositionally biased region" description="Low complexity" evidence="1">
    <location>
        <begin position="292"/>
        <end position="314"/>
    </location>
</feature>
<dbReference type="AlphaFoldDB" id="A0A411YI43"/>
<evidence type="ECO:0000259" key="2">
    <source>
        <dbReference type="Pfam" id="PF01261"/>
    </source>
</evidence>
<dbReference type="InterPro" id="IPR013022">
    <property type="entry name" value="Xyl_isomerase-like_TIM-brl"/>
</dbReference>
<accession>A0A411YI43</accession>
<evidence type="ECO:0000313" key="3">
    <source>
        <dbReference type="EMBL" id="QBI20791.1"/>
    </source>
</evidence>
<feature type="compositionally biased region" description="Low complexity" evidence="1">
    <location>
        <begin position="243"/>
        <end position="262"/>
    </location>
</feature>
<feature type="compositionally biased region" description="Polar residues" evidence="1">
    <location>
        <begin position="223"/>
        <end position="235"/>
    </location>
</feature>
<gene>
    <name evidence="3" type="ORF">ER308_15270</name>
</gene>
<reference evidence="3 4" key="1">
    <citation type="submission" date="2019-01" db="EMBL/GenBank/DDBJ databases">
        <title>Egibacter rhizosphaerae EGI 80759T.</title>
        <authorList>
            <person name="Chen D.-D."/>
            <person name="Tian Y."/>
            <person name="Jiao J.-Y."/>
            <person name="Zhang X.-T."/>
            <person name="Zhang Y.-G."/>
            <person name="Zhang Y."/>
            <person name="Xiao M."/>
            <person name="Shu W.-S."/>
            <person name="Li W.-J."/>
        </authorList>
    </citation>
    <scope>NUCLEOTIDE SEQUENCE [LARGE SCALE GENOMIC DNA]</scope>
    <source>
        <strain evidence="3 4">EGI 80759</strain>
    </source>
</reference>